<proteinExistence type="predicted"/>
<comment type="caution">
    <text evidence="2">The sequence shown here is derived from an EMBL/GenBank/DDBJ whole genome shotgun (WGS) entry which is preliminary data.</text>
</comment>
<sequence length="114" mass="13528">MMSKIQTMWEEAFRQLGKYRGNVYGLYYDYQSNYRGDYSLSVAIEEDRGGARFHLPNHDRYEVFKVDTADEQGLLKAWSKIWDQEEAGLLKRTYSCDFEKYYPAGEVEIYIAIH</sequence>
<dbReference type="Pfam" id="PF14526">
    <property type="entry name" value="Cass2"/>
    <property type="match status" value="1"/>
</dbReference>
<dbReference type="InterPro" id="IPR011256">
    <property type="entry name" value="Reg_factor_effector_dom_sf"/>
</dbReference>
<evidence type="ECO:0000313" key="3">
    <source>
        <dbReference type="Proteomes" id="UP000031982"/>
    </source>
</evidence>
<dbReference type="EMBL" id="JXLP01000014">
    <property type="protein sequence ID" value="KIL77443.1"/>
    <property type="molecule type" value="Genomic_DNA"/>
</dbReference>
<dbReference type="Gene3D" id="3.20.80.10">
    <property type="entry name" value="Regulatory factor, effector binding domain"/>
    <property type="match status" value="1"/>
</dbReference>
<name>A0ABR5ARS3_BACBA</name>
<dbReference type="PANTHER" id="PTHR36444:SF2">
    <property type="entry name" value="TRANSCRIPTIONAL REGULATOR PROTEIN YOBU-RELATED"/>
    <property type="match status" value="1"/>
</dbReference>
<evidence type="ECO:0000259" key="1">
    <source>
        <dbReference type="Pfam" id="PF14526"/>
    </source>
</evidence>
<reference evidence="2 3" key="1">
    <citation type="submission" date="2015-01" db="EMBL/GenBank/DDBJ databases">
        <title>Genome Assembly of Bacillus badius MTCC 1458.</title>
        <authorList>
            <person name="Verma A."/>
            <person name="Khatri I."/>
            <person name="Mual P."/>
            <person name="Subramanian S."/>
            <person name="Krishnamurthi S."/>
        </authorList>
    </citation>
    <scope>NUCLEOTIDE SEQUENCE [LARGE SCALE GENOMIC DNA]</scope>
    <source>
        <strain evidence="2 3">MTCC 1458</strain>
    </source>
</reference>
<keyword evidence="3" id="KW-1185">Reference proteome</keyword>
<dbReference type="PANTHER" id="PTHR36444">
    <property type="entry name" value="TRANSCRIPTIONAL REGULATOR PROTEIN YOBU-RELATED"/>
    <property type="match status" value="1"/>
</dbReference>
<dbReference type="InterPro" id="IPR029441">
    <property type="entry name" value="Cass2"/>
</dbReference>
<gene>
    <name evidence="2" type="ORF">SD77_1429</name>
</gene>
<feature type="domain" description="Integron-associated effector binding protein" evidence="1">
    <location>
        <begin position="5"/>
        <end position="113"/>
    </location>
</feature>
<dbReference type="InterPro" id="IPR053182">
    <property type="entry name" value="YobU-like_regulator"/>
</dbReference>
<evidence type="ECO:0000313" key="2">
    <source>
        <dbReference type="EMBL" id="KIL77443.1"/>
    </source>
</evidence>
<protein>
    <recommendedName>
        <fullName evidence="1">Integron-associated effector binding protein domain-containing protein</fullName>
    </recommendedName>
</protein>
<organism evidence="2 3">
    <name type="scientific">Bacillus badius</name>
    <dbReference type="NCBI Taxonomy" id="1455"/>
    <lineage>
        <taxon>Bacteria</taxon>
        <taxon>Bacillati</taxon>
        <taxon>Bacillota</taxon>
        <taxon>Bacilli</taxon>
        <taxon>Bacillales</taxon>
        <taxon>Bacillaceae</taxon>
        <taxon>Pseudobacillus</taxon>
    </lineage>
</organism>
<dbReference type="SUPFAM" id="SSF55136">
    <property type="entry name" value="Probable bacterial effector-binding domain"/>
    <property type="match status" value="1"/>
</dbReference>
<dbReference type="Proteomes" id="UP000031982">
    <property type="component" value="Unassembled WGS sequence"/>
</dbReference>
<accession>A0ABR5ARS3</accession>